<evidence type="ECO:0000256" key="1">
    <source>
        <dbReference type="SAM" id="MobiDB-lite"/>
    </source>
</evidence>
<keyword evidence="2" id="KW-0472">Membrane</keyword>
<name>A0A6S7JV39_PARCT</name>
<proteinExistence type="predicted"/>
<dbReference type="AlphaFoldDB" id="A0A6S7JV39"/>
<sequence length="149" mass="16908">MTRQIGNDLNDSRNSSKLGSNFETKILKVAFGCKNAPQTSSPSNNKKIWLAVGITLAILLPLLILIFWKCYPRNRRVRPNHFAMDNVDDEGFDGQERAHILLSQKASTFKDAREQEKPLKKTENEKVSLVRKDSNKQGPSHQGEDTDDR</sequence>
<evidence type="ECO:0000313" key="3">
    <source>
        <dbReference type="EMBL" id="CAB4033984.1"/>
    </source>
</evidence>
<dbReference type="EMBL" id="CACRXK020019714">
    <property type="protein sequence ID" value="CAB4033984.1"/>
    <property type="molecule type" value="Genomic_DNA"/>
</dbReference>
<keyword evidence="4" id="KW-1185">Reference proteome</keyword>
<feature type="compositionally biased region" description="Basic and acidic residues" evidence="1">
    <location>
        <begin position="108"/>
        <end position="135"/>
    </location>
</feature>
<dbReference type="Proteomes" id="UP001152795">
    <property type="component" value="Unassembled WGS sequence"/>
</dbReference>
<reference evidence="3" key="1">
    <citation type="submission" date="2020-04" db="EMBL/GenBank/DDBJ databases">
        <authorList>
            <person name="Alioto T."/>
            <person name="Alioto T."/>
            <person name="Gomez Garrido J."/>
        </authorList>
    </citation>
    <scope>NUCLEOTIDE SEQUENCE</scope>
    <source>
        <strain evidence="3">A484AB</strain>
    </source>
</reference>
<keyword evidence="2" id="KW-0812">Transmembrane</keyword>
<organism evidence="3 4">
    <name type="scientific">Paramuricea clavata</name>
    <name type="common">Red gorgonian</name>
    <name type="synonym">Violescent sea-whip</name>
    <dbReference type="NCBI Taxonomy" id="317549"/>
    <lineage>
        <taxon>Eukaryota</taxon>
        <taxon>Metazoa</taxon>
        <taxon>Cnidaria</taxon>
        <taxon>Anthozoa</taxon>
        <taxon>Octocorallia</taxon>
        <taxon>Malacalcyonacea</taxon>
        <taxon>Plexauridae</taxon>
        <taxon>Paramuricea</taxon>
    </lineage>
</organism>
<feature type="transmembrane region" description="Helical" evidence="2">
    <location>
        <begin position="48"/>
        <end position="68"/>
    </location>
</feature>
<feature type="region of interest" description="Disordered" evidence="1">
    <location>
        <begin position="103"/>
        <end position="149"/>
    </location>
</feature>
<comment type="caution">
    <text evidence="3">The sequence shown here is derived from an EMBL/GenBank/DDBJ whole genome shotgun (WGS) entry which is preliminary data.</text>
</comment>
<keyword evidence="2" id="KW-1133">Transmembrane helix</keyword>
<evidence type="ECO:0000256" key="2">
    <source>
        <dbReference type="SAM" id="Phobius"/>
    </source>
</evidence>
<gene>
    <name evidence="3" type="ORF">PACLA_8A009209</name>
</gene>
<evidence type="ECO:0000313" key="4">
    <source>
        <dbReference type="Proteomes" id="UP001152795"/>
    </source>
</evidence>
<protein>
    <submittedName>
        <fullName evidence="3">Uncharacterized protein</fullName>
    </submittedName>
</protein>
<accession>A0A6S7JV39</accession>